<dbReference type="Proteomes" id="UP000654913">
    <property type="component" value="Chromosome 2"/>
</dbReference>
<feature type="compositionally biased region" description="Low complexity" evidence="1">
    <location>
        <begin position="39"/>
        <end position="51"/>
    </location>
</feature>
<dbReference type="EMBL" id="AP024444">
    <property type="protein sequence ID" value="BCS21213.1"/>
    <property type="molecule type" value="Genomic_DNA"/>
</dbReference>
<sequence length="190" mass="19591">MSFQNIIAGAVKDHFNQGSGHGDNQGHSQGGDQFDLNGAASHASTHSSEDSSLFSQALKFVQERNSGGDHDVDEEHAVNSHQRYEQGGNMDSRDLGAGAAMQALKLFNSGSSGATGGGQDKNAFVGLAMAQASKMWDEKNGKGEAGGDKQSAVNQAAETAFKMYMKSQGSGSSGTGGPSGLMGLASKFLK</sequence>
<proteinExistence type="predicted"/>
<dbReference type="GeneID" id="64971218"/>
<accession>A0A7R7XHT4</accession>
<dbReference type="InterPro" id="IPR056138">
    <property type="entry name" value="DUF7721"/>
</dbReference>
<protein>
    <recommendedName>
        <fullName evidence="2">DUF7721 domain-containing protein</fullName>
    </recommendedName>
</protein>
<name>A0A7R7XHT4_9EURO</name>
<evidence type="ECO:0000313" key="3">
    <source>
        <dbReference type="EMBL" id="BCS21213.1"/>
    </source>
</evidence>
<dbReference type="Pfam" id="PF24845">
    <property type="entry name" value="DUF7721"/>
    <property type="match status" value="1"/>
</dbReference>
<feature type="region of interest" description="Disordered" evidence="1">
    <location>
        <begin position="66"/>
        <end position="94"/>
    </location>
</feature>
<dbReference type="PANTHER" id="PTHR39477">
    <property type="entry name" value="CHROMOSOME 8, WHOLE GENOME SHOTGUN SEQUENCE"/>
    <property type="match status" value="1"/>
</dbReference>
<feature type="domain" description="DUF7721" evidence="2">
    <location>
        <begin position="35"/>
        <end position="111"/>
    </location>
</feature>
<feature type="compositionally biased region" description="Basic and acidic residues" evidence="1">
    <location>
        <begin position="66"/>
        <end position="84"/>
    </location>
</feature>
<keyword evidence="4" id="KW-1185">Reference proteome</keyword>
<gene>
    <name evidence="3" type="ORF">APUU_21645A</name>
</gene>
<reference evidence="3" key="2">
    <citation type="submission" date="2021-02" db="EMBL/GenBank/DDBJ databases">
        <title>Aspergillus puulaauensis MK2 genome sequence.</title>
        <authorList>
            <person name="Futagami T."/>
            <person name="Mori K."/>
            <person name="Kadooka C."/>
            <person name="Tanaka T."/>
        </authorList>
    </citation>
    <scope>NUCLEOTIDE SEQUENCE</scope>
    <source>
        <strain evidence="3">MK2</strain>
    </source>
</reference>
<dbReference type="RefSeq" id="XP_041553407.1">
    <property type="nucleotide sequence ID" value="XM_041700421.1"/>
</dbReference>
<dbReference type="AlphaFoldDB" id="A0A7R7XHT4"/>
<dbReference type="KEGG" id="apuu:APUU_21645A"/>
<dbReference type="PANTHER" id="PTHR39477:SF1">
    <property type="entry name" value="BETA-FLANKING PROTEIN"/>
    <property type="match status" value="1"/>
</dbReference>
<dbReference type="OrthoDB" id="2290255at2759"/>
<evidence type="ECO:0000256" key="1">
    <source>
        <dbReference type="SAM" id="MobiDB-lite"/>
    </source>
</evidence>
<reference evidence="3" key="1">
    <citation type="submission" date="2021-01" db="EMBL/GenBank/DDBJ databases">
        <authorList>
            <consortium name="Aspergillus puulaauensis MK2 genome sequencing consortium"/>
            <person name="Kazuki M."/>
            <person name="Futagami T."/>
        </authorList>
    </citation>
    <scope>NUCLEOTIDE SEQUENCE</scope>
    <source>
        <strain evidence="3">MK2</strain>
    </source>
</reference>
<feature type="region of interest" description="Disordered" evidence="1">
    <location>
        <begin position="13"/>
        <end position="51"/>
    </location>
</feature>
<evidence type="ECO:0000313" key="4">
    <source>
        <dbReference type="Proteomes" id="UP000654913"/>
    </source>
</evidence>
<organism evidence="3 4">
    <name type="scientific">Aspergillus puulaauensis</name>
    <dbReference type="NCBI Taxonomy" id="1220207"/>
    <lineage>
        <taxon>Eukaryota</taxon>
        <taxon>Fungi</taxon>
        <taxon>Dikarya</taxon>
        <taxon>Ascomycota</taxon>
        <taxon>Pezizomycotina</taxon>
        <taxon>Eurotiomycetes</taxon>
        <taxon>Eurotiomycetidae</taxon>
        <taxon>Eurotiales</taxon>
        <taxon>Aspergillaceae</taxon>
        <taxon>Aspergillus</taxon>
    </lineage>
</organism>
<evidence type="ECO:0000259" key="2">
    <source>
        <dbReference type="Pfam" id="PF24845"/>
    </source>
</evidence>